<evidence type="ECO:0000256" key="3">
    <source>
        <dbReference type="ARBA" id="ARBA00022723"/>
    </source>
</evidence>
<dbReference type="SMART" id="SM01057">
    <property type="entry name" value="Carb_anhydrase"/>
    <property type="match status" value="1"/>
</dbReference>
<organism evidence="9 10">
    <name type="scientific">Oncorhynchus mykiss</name>
    <name type="common">Rainbow trout</name>
    <name type="synonym">Salmo gairdneri</name>
    <dbReference type="NCBI Taxonomy" id="8022"/>
    <lineage>
        <taxon>Eukaryota</taxon>
        <taxon>Metazoa</taxon>
        <taxon>Chordata</taxon>
        <taxon>Craniata</taxon>
        <taxon>Vertebrata</taxon>
        <taxon>Euteleostomi</taxon>
        <taxon>Actinopterygii</taxon>
        <taxon>Neopterygii</taxon>
        <taxon>Teleostei</taxon>
        <taxon>Protacanthopterygii</taxon>
        <taxon>Salmoniformes</taxon>
        <taxon>Salmonidae</taxon>
        <taxon>Salmoninae</taxon>
        <taxon>Oncorhynchus</taxon>
    </lineage>
</organism>
<reference evidence="9" key="1">
    <citation type="submission" date="2020-07" db="EMBL/GenBank/DDBJ databases">
        <title>A long reads based de novo assembly of the rainbow trout Arlee double haploid line genome.</title>
        <authorList>
            <person name="Gao G."/>
            <person name="Palti Y."/>
        </authorList>
    </citation>
    <scope>NUCLEOTIDE SEQUENCE [LARGE SCALE GENOMIC DNA]</scope>
</reference>
<keyword evidence="6 7" id="KW-0456">Lyase</keyword>
<name>A0A8C7PDI4_ONCMY</name>
<evidence type="ECO:0000256" key="6">
    <source>
        <dbReference type="ARBA" id="ARBA00023239"/>
    </source>
</evidence>
<evidence type="ECO:0000256" key="5">
    <source>
        <dbReference type="ARBA" id="ARBA00023180"/>
    </source>
</evidence>
<evidence type="ECO:0000313" key="9">
    <source>
        <dbReference type="Ensembl" id="ENSOMYP00000020106.2"/>
    </source>
</evidence>
<feature type="domain" description="Alpha-carbonic anhydrase" evidence="8">
    <location>
        <begin position="6"/>
        <end position="273"/>
    </location>
</feature>
<dbReference type="InterPro" id="IPR001148">
    <property type="entry name" value="CA_dom"/>
</dbReference>
<feature type="chain" id="PRO_5035487157" description="Carbonic anhydrase" evidence="7">
    <location>
        <begin position="18"/>
        <end position="329"/>
    </location>
</feature>
<evidence type="ECO:0000256" key="2">
    <source>
        <dbReference type="ARBA" id="ARBA00012925"/>
    </source>
</evidence>
<feature type="signal peptide" evidence="7">
    <location>
        <begin position="1"/>
        <end position="17"/>
    </location>
</feature>
<dbReference type="SUPFAM" id="SSF51069">
    <property type="entry name" value="Carbonic anhydrase"/>
    <property type="match status" value="1"/>
</dbReference>
<dbReference type="PROSITE" id="PS51144">
    <property type="entry name" value="ALPHA_CA_2"/>
    <property type="match status" value="1"/>
</dbReference>
<dbReference type="AlphaFoldDB" id="A0A8C7PDI4"/>
<keyword evidence="4 7" id="KW-0862">Zinc</keyword>
<dbReference type="GeneTree" id="ENSGT00940000156893"/>
<dbReference type="Proteomes" id="UP000694395">
    <property type="component" value="Chromosome 5"/>
</dbReference>
<dbReference type="GO" id="GO:0004089">
    <property type="term" value="F:carbonate dehydratase activity"/>
    <property type="evidence" value="ECO:0007669"/>
    <property type="project" value="UniProtKB-UniRule"/>
</dbReference>
<protein>
    <recommendedName>
        <fullName evidence="2 7">Carbonic anhydrase</fullName>
        <ecNumber evidence="2 7">4.2.1.1</ecNumber>
    </recommendedName>
</protein>
<proteinExistence type="inferred from homology"/>
<sequence length="329" mass="37572">IIIIIILFDLFMTGYQAAWSSEFSHCSGKSQSPIDIDTRRALYDRSLPPITLEDYDLTDSSALTLLNNGHTLQLVLPNTMRITSGFDNEFRAAQLHFHWGTKEVPGSEHTIDNVHFPAEIHIVHYNSKYANLSEAASKSDGLAVLGGFIGEKQNDSLRTHMVHTIDELFYTFPESNTEIPAFNVRHLLPNKLERFYRYNGSLTTPPCFQTVNWTMFNDTITVSRRQVSNDTITVSRRRQVSNDTITVSRRQVSNDTIIAYRRQVSNDTIMVSRWQVSNDTITVSRRQVSNDTIIVSRRQVSNDTITVSRRQVSNDTITVSRRQVRMIPS</sequence>
<evidence type="ECO:0000256" key="4">
    <source>
        <dbReference type="ARBA" id="ARBA00022833"/>
    </source>
</evidence>
<dbReference type="GO" id="GO:0005886">
    <property type="term" value="C:plasma membrane"/>
    <property type="evidence" value="ECO:0007669"/>
    <property type="project" value="TreeGrafter"/>
</dbReference>
<reference evidence="9" key="2">
    <citation type="submission" date="2025-08" db="UniProtKB">
        <authorList>
            <consortium name="Ensembl"/>
        </authorList>
    </citation>
    <scope>IDENTIFICATION</scope>
</reference>
<dbReference type="Ensembl" id="ENSOMYT00000022093.2">
    <property type="protein sequence ID" value="ENSOMYP00000020106.2"/>
    <property type="gene ID" value="ENSOMYG00000009707.2"/>
</dbReference>
<reference evidence="9" key="3">
    <citation type="submission" date="2025-09" db="UniProtKB">
        <authorList>
            <consortium name="Ensembl"/>
        </authorList>
    </citation>
    <scope>IDENTIFICATION</scope>
</reference>
<dbReference type="FunFam" id="3.10.200.10:FF:000003">
    <property type="entry name" value="Carbonic anhydrase 12"/>
    <property type="match status" value="1"/>
</dbReference>
<dbReference type="EC" id="4.2.1.1" evidence="2 7"/>
<evidence type="ECO:0000256" key="7">
    <source>
        <dbReference type="RuleBase" id="RU367011"/>
    </source>
</evidence>
<dbReference type="PROSITE" id="PS00162">
    <property type="entry name" value="ALPHA_CA_1"/>
    <property type="match status" value="1"/>
</dbReference>
<evidence type="ECO:0000313" key="10">
    <source>
        <dbReference type="Proteomes" id="UP000694395"/>
    </source>
</evidence>
<comment type="similarity">
    <text evidence="1 7">Belongs to the alpha-carbonic anhydrase family.</text>
</comment>
<comment type="function">
    <text evidence="7">Reversible hydration of carbon dioxide.</text>
</comment>
<dbReference type="PANTHER" id="PTHR18952">
    <property type="entry name" value="CARBONIC ANHYDRASE"/>
    <property type="match status" value="1"/>
</dbReference>
<keyword evidence="5" id="KW-0325">Glycoprotein</keyword>
<comment type="catalytic activity">
    <reaction evidence="7">
        <text>hydrogencarbonate + H(+) = CO2 + H2O</text>
        <dbReference type="Rhea" id="RHEA:10748"/>
        <dbReference type="ChEBI" id="CHEBI:15377"/>
        <dbReference type="ChEBI" id="CHEBI:15378"/>
        <dbReference type="ChEBI" id="CHEBI:16526"/>
        <dbReference type="ChEBI" id="CHEBI:17544"/>
        <dbReference type="EC" id="4.2.1.1"/>
    </reaction>
</comment>
<dbReference type="InterPro" id="IPR018338">
    <property type="entry name" value="Carbonic_anhydrase_a-class_CS"/>
</dbReference>
<dbReference type="InterPro" id="IPR036398">
    <property type="entry name" value="CA_dom_sf"/>
</dbReference>
<evidence type="ECO:0000256" key="1">
    <source>
        <dbReference type="ARBA" id="ARBA00010718"/>
    </source>
</evidence>
<keyword evidence="3 7" id="KW-0479">Metal-binding</keyword>
<dbReference type="GO" id="GO:0008270">
    <property type="term" value="F:zinc ion binding"/>
    <property type="evidence" value="ECO:0007669"/>
    <property type="project" value="UniProtKB-UniRule"/>
</dbReference>
<dbReference type="Pfam" id="PF00194">
    <property type="entry name" value="Carb_anhydrase"/>
    <property type="match status" value="1"/>
</dbReference>
<keyword evidence="7" id="KW-0732">Signal</keyword>
<dbReference type="InterPro" id="IPR023561">
    <property type="entry name" value="Carbonic_anhydrase_a-class"/>
</dbReference>
<evidence type="ECO:0000259" key="8">
    <source>
        <dbReference type="PROSITE" id="PS51144"/>
    </source>
</evidence>
<keyword evidence="10" id="KW-1185">Reference proteome</keyword>
<accession>A0A8C7PDI4</accession>
<dbReference type="PANTHER" id="PTHR18952:SF275">
    <property type="entry name" value="CARBONIC ANHYDRASE"/>
    <property type="match status" value="1"/>
</dbReference>
<dbReference type="Gene3D" id="3.10.200.10">
    <property type="entry name" value="Alpha carbonic anhydrase"/>
    <property type="match status" value="1"/>
</dbReference>
<comment type="cofactor">
    <cofactor evidence="7">
        <name>Zn(2+)</name>
        <dbReference type="ChEBI" id="CHEBI:29105"/>
    </cofactor>
</comment>